<gene>
    <name evidence="2" type="ORF">NW762_013370</name>
</gene>
<dbReference type="AlphaFoldDB" id="A0A9W8VAF6"/>
<dbReference type="EMBL" id="JAOQAZ010000041">
    <property type="protein sequence ID" value="KAJ4246818.1"/>
    <property type="molecule type" value="Genomic_DNA"/>
</dbReference>
<comment type="caution">
    <text evidence="2">The sequence shown here is derived from an EMBL/GenBank/DDBJ whole genome shotgun (WGS) entry which is preliminary data.</text>
</comment>
<protein>
    <recommendedName>
        <fullName evidence="1">SET domain-containing protein</fullName>
    </recommendedName>
</protein>
<organism evidence="2 3">
    <name type="scientific">Fusarium torreyae</name>
    <dbReference type="NCBI Taxonomy" id="1237075"/>
    <lineage>
        <taxon>Eukaryota</taxon>
        <taxon>Fungi</taxon>
        <taxon>Dikarya</taxon>
        <taxon>Ascomycota</taxon>
        <taxon>Pezizomycotina</taxon>
        <taxon>Sordariomycetes</taxon>
        <taxon>Hypocreomycetidae</taxon>
        <taxon>Hypocreales</taxon>
        <taxon>Nectriaceae</taxon>
        <taxon>Fusarium</taxon>
    </lineage>
</organism>
<accession>A0A9W8VAF6</accession>
<dbReference type="Proteomes" id="UP001152049">
    <property type="component" value="Unassembled WGS sequence"/>
</dbReference>
<dbReference type="SMART" id="SM00317">
    <property type="entry name" value="SET"/>
    <property type="match status" value="1"/>
</dbReference>
<dbReference type="Gene3D" id="2.170.270.10">
    <property type="entry name" value="SET domain"/>
    <property type="match status" value="1"/>
</dbReference>
<sequence>MGIDAGFDMVPRLTSGVEDRQKWKGFIDCVRHVFGDDPQVKSNANYIEFEVGEHPILPLEGHKFLRFSSKLTRGADEYISKVTRLAHQHFRPRIVQWHEGSDQFGHYDWAEVHKSIDSYDQADQLSDATLFEVRDIPTKGRGLFAKIDIPVGTRILCETPLLLAQPLSPDDLERVLAVKLKALPKSKQRDFLSLHNNFPGKYPFGGIVRTNALPCGPGSAIGGVYPTICLINHSCLANSHNNWNSQEGQETIHAIRPIETGEEITIFYDKGGPSTIRKAALKKSFGFDCTCPLCALPPSSLKASDSRRMRIQRLDASIGNPFNMMSNPKSSLEACCTLLQTLREEYDGWAGALDARLYYDAFQISIAHGDAARATIFERNSYRARIICEGEDSPDTMRMKSFALEPAAHISFGAYSTKWKTEKWERMTEINTEEFEKWLFRQ</sequence>
<feature type="domain" description="SET" evidence="1">
    <location>
        <begin position="129"/>
        <end position="269"/>
    </location>
</feature>
<dbReference type="PANTHER" id="PTHR47332">
    <property type="entry name" value="SET DOMAIN-CONTAINING PROTEIN 5"/>
    <property type="match status" value="1"/>
</dbReference>
<dbReference type="OrthoDB" id="265717at2759"/>
<dbReference type="Pfam" id="PF00856">
    <property type="entry name" value="SET"/>
    <property type="match status" value="1"/>
</dbReference>
<dbReference type="PROSITE" id="PS50280">
    <property type="entry name" value="SET"/>
    <property type="match status" value="1"/>
</dbReference>
<keyword evidence="3" id="KW-1185">Reference proteome</keyword>
<dbReference type="InterPro" id="IPR001214">
    <property type="entry name" value="SET_dom"/>
</dbReference>
<dbReference type="SUPFAM" id="SSF82199">
    <property type="entry name" value="SET domain"/>
    <property type="match status" value="1"/>
</dbReference>
<proteinExistence type="predicted"/>
<dbReference type="CDD" id="cd20071">
    <property type="entry name" value="SET_SMYD"/>
    <property type="match status" value="1"/>
</dbReference>
<reference evidence="2" key="1">
    <citation type="submission" date="2022-09" db="EMBL/GenBank/DDBJ databases">
        <title>Fusarium specimens isolated from Avocado Roots.</title>
        <authorList>
            <person name="Stajich J."/>
            <person name="Roper C."/>
            <person name="Heimlech-Rivalta G."/>
        </authorList>
    </citation>
    <scope>NUCLEOTIDE SEQUENCE</scope>
    <source>
        <strain evidence="2">CF00136</strain>
    </source>
</reference>
<dbReference type="InterPro" id="IPR053185">
    <property type="entry name" value="SET_domain_protein"/>
</dbReference>
<dbReference type="PANTHER" id="PTHR47332:SF4">
    <property type="entry name" value="SET DOMAIN-CONTAINING PROTEIN 5"/>
    <property type="match status" value="1"/>
</dbReference>
<evidence type="ECO:0000313" key="3">
    <source>
        <dbReference type="Proteomes" id="UP001152049"/>
    </source>
</evidence>
<dbReference type="InterPro" id="IPR046341">
    <property type="entry name" value="SET_dom_sf"/>
</dbReference>
<name>A0A9W8VAF6_9HYPO</name>
<evidence type="ECO:0000259" key="1">
    <source>
        <dbReference type="PROSITE" id="PS50280"/>
    </source>
</evidence>
<evidence type="ECO:0000313" key="2">
    <source>
        <dbReference type="EMBL" id="KAJ4246818.1"/>
    </source>
</evidence>